<evidence type="ECO:0000256" key="3">
    <source>
        <dbReference type="ARBA" id="ARBA00023082"/>
    </source>
</evidence>
<dbReference type="RefSeq" id="WP_303303391.1">
    <property type="nucleotide sequence ID" value="NZ_BAABDA010000004.1"/>
</dbReference>
<evidence type="ECO:0000313" key="8">
    <source>
        <dbReference type="Proteomes" id="UP001176806"/>
    </source>
</evidence>
<accession>A0ABT8WSJ0</accession>
<dbReference type="Proteomes" id="UP001176806">
    <property type="component" value="Unassembled WGS sequence"/>
</dbReference>
<dbReference type="Pfam" id="PF08281">
    <property type="entry name" value="Sigma70_r4_2"/>
    <property type="match status" value="1"/>
</dbReference>
<dbReference type="PANTHER" id="PTHR43133:SF46">
    <property type="entry name" value="RNA POLYMERASE SIGMA-70 FACTOR ECF SUBFAMILY"/>
    <property type="match status" value="1"/>
</dbReference>
<sequence length="196" mass="23159">MPKDFFDNKFLIESLIKEDEKAYSFLVDTYYKKLFAYALSLTKNHYSSQDIVQVVFLKTWEFRKKLNSSYSIKNFLYKSVYNEFVNRYHKDKSISTLGRIFIENLNNVIDHKNDSILKEKISLVNSEIEKLPPKCKQVFILSKKEGLTNIEIANYLGVTVKSVEKHITKGFSLIRKEAKKKIKFILFQLCRLLKFT</sequence>
<evidence type="ECO:0000256" key="1">
    <source>
        <dbReference type="ARBA" id="ARBA00010641"/>
    </source>
</evidence>
<keyword evidence="3" id="KW-0731">Sigma factor</keyword>
<dbReference type="InterPro" id="IPR013249">
    <property type="entry name" value="RNA_pol_sigma70_r4_t2"/>
</dbReference>
<comment type="similarity">
    <text evidence="1">Belongs to the sigma-70 factor family. ECF subfamily.</text>
</comment>
<keyword evidence="4" id="KW-0804">Transcription</keyword>
<dbReference type="Gene3D" id="1.10.10.10">
    <property type="entry name" value="Winged helix-like DNA-binding domain superfamily/Winged helix DNA-binding domain"/>
    <property type="match status" value="1"/>
</dbReference>
<dbReference type="Gene3D" id="1.10.1740.10">
    <property type="match status" value="1"/>
</dbReference>
<dbReference type="InterPro" id="IPR039425">
    <property type="entry name" value="RNA_pol_sigma-70-like"/>
</dbReference>
<gene>
    <name evidence="7" type="ORF">Q4Q40_18165</name>
</gene>
<keyword evidence="2" id="KW-0805">Transcription regulation</keyword>
<feature type="domain" description="RNA polymerase sigma factor 70 region 4 type 2" evidence="6">
    <location>
        <begin position="128"/>
        <end position="170"/>
    </location>
</feature>
<dbReference type="Pfam" id="PF04542">
    <property type="entry name" value="Sigma70_r2"/>
    <property type="match status" value="1"/>
</dbReference>
<feature type="domain" description="RNA polymerase sigma-70 region 2" evidence="5">
    <location>
        <begin position="26"/>
        <end position="92"/>
    </location>
</feature>
<keyword evidence="8" id="KW-1185">Reference proteome</keyword>
<dbReference type="SUPFAM" id="SSF88946">
    <property type="entry name" value="Sigma2 domain of RNA polymerase sigma factors"/>
    <property type="match status" value="1"/>
</dbReference>
<evidence type="ECO:0000259" key="5">
    <source>
        <dbReference type="Pfam" id="PF04542"/>
    </source>
</evidence>
<reference evidence="7" key="1">
    <citation type="submission" date="2023-07" db="EMBL/GenBank/DDBJ databases">
        <title>Two novel species in the genus Flavivirga.</title>
        <authorList>
            <person name="Kwon K."/>
        </authorList>
    </citation>
    <scope>NUCLEOTIDE SEQUENCE</scope>
    <source>
        <strain evidence="7">KACC 14158</strain>
    </source>
</reference>
<protein>
    <submittedName>
        <fullName evidence="7">Sigma-70 family RNA polymerase sigma factor</fullName>
    </submittedName>
</protein>
<evidence type="ECO:0000259" key="6">
    <source>
        <dbReference type="Pfam" id="PF08281"/>
    </source>
</evidence>
<dbReference type="InterPro" id="IPR013324">
    <property type="entry name" value="RNA_pol_sigma_r3/r4-like"/>
</dbReference>
<dbReference type="NCBIfam" id="TIGR02937">
    <property type="entry name" value="sigma70-ECF"/>
    <property type="match status" value="1"/>
</dbReference>
<dbReference type="SUPFAM" id="SSF88659">
    <property type="entry name" value="Sigma3 and sigma4 domains of RNA polymerase sigma factors"/>
    <property type="match status" value="1"/>
</dbReference>
<dbReference type="PANTHER" id="PTHR43133">
    <property type="entry name" value="RNA POLYMERASE ECF-TYPE SIGMA FACTO"/>
    <property type="match status" value="1"/>
</dbReference>
<dbReference type="InterPro" id="IPR013325">
    <property type="entry name" value="RNA_pol_sigma_r2"/>
</dbReference>
<evidence type="ECO:0000256" key="4">
    <source>
        <dbReference type="ARBA" id="ARBA00023163"/>
    </source>
</evidence>
<organism evidence="7 8">
    <name type="scientific">Flavivirga jejuensis</name>
    <dbReference type="NCBI Taxonomy" id="870487"/>
    <lineage>
        <taxon>Bacteria</taxon>
        <taxon>Pseudomonadati</taxon>
        <taxon>Bacteroidota</taxon>
        <taxon>Flavobacteriia</taxon>
        <taxon>Flavobacteriales</taxon>
        <taxon>Flavobacteriaceae</taxon>
        <taxon>Flavivirga</taxon>
    </lineage>
</organism>
<dbReference type="InterPro" id="IPR007627">
    <property type="entry name" value="RNA_pol_sigma70_r2"/>
</dbReference>
<dbReference type="InterPro" id="IPR014284">
    <property type="entry name" value="RNA_pol_sigma-70_dom"/>
</dbReference>
<dbReference type="InterPro" id="IPR036388">
    <property type="entry name" value="WH-like_DNA-bd_sf"/>
</dbReference>
<proteinExistence type="inferred from homology"/>
<comment type="caution">
    <text evidence="7">The sequence shown here is derived from an EMBL/GenBank/DDBJ whole genome shotgun (WGS) entry which is preliminary data.</text>
</comment>
<dbReference type="EMBL" id="JAUOEL010000007">
    <property type="protein sequence ID" value="MDO5976129.1"/>
    <property type="molecule type" value="Genomic_DNA"/>
</dbReference>
<name>A0ABT8WSJ0_9FLAO</name>
<evidence type="ECO:0000313" key="7">
    <source>
        <dbReference type="EMBL" id="MDO5976129.1"/>
    </source>
</evidence>
<evidence type="ECO:0000256" key="2">
    <source>
        <dbReference type="ARBA" id="ARBA00023015"/>
    </source>
</evidence>